<gene>
    <name evidence="6" type="ORF">CVN68_16095</name>
</gene>
<reference evidence="6 7" key="1">
    <citation type="submission" date="2017-11" db="EMBL/GenBank/DDBJ databases">
        <title>Complete genome sequence of Sphingomonas sp. Strain Cra20, a psychrotolerant potential plant growth promoting rhizobacteria.</title>
        <authorList>
            <person name="Luo Y."/>
        </authorList>
    </citation>
    <scope>NUCLEOTIDE SEQUENCE [LARGE SCALE GENOMIC DNA]</scope>
    <source>
        <strain evidence="6 7">Cra20</strain>
    </source>
</reference>
<evidence type="ECO:0000313" key="7">
    <source>
        <dbReference type="Proteomes" id="UP000229081"/>
    </source>
</evidence>
<evidence type="ECO:0000256" key="4">
    <source>
        <dbReference type="ARBA" id="ARBA00023163"/>
    </source>
</evidence>
<dbReference type="Proteomes" id="UP000229081">
    <property type="component" value="Chromosome"/>
</dbReference>
<dbReference type="InterPro" id="IPR036390">
    <property type="entry name" value="WH_DNA-bd_sf"/>
</dbReference>
<feature type="domain" description="HTH lysR-type" evidence="5">
    <location>
        <begin position="7"/>
        <end position="64"/>
    </location>
</feature>
<dbReference type="InterPro" id="IPR058163">
    <property type="entry name" value="LysR-type_TF_proteobact-type"/>
</dbReference>
<dbReference type="EMBL" id="CP024923">
    <property type="protein sequence ID" value="ATY33296.1"/>
    <property type="molecule type" value="Genomic_DNA"/>
</dbReference>
<dbReference type="GO" id="GO:0006351">
    <property type="term" value="P:DNA-templated transcription"/>
    <property type="evidence" value="ECO:0007669"/>
    <property type="project" value="TreeGrafter"/>
</dbReference>
<evidence type="ECO:0000256" key="2">
    <source>
        <dbReference type="ARBA" id="ARBA00023015"/>
    </source>
</evidence>
<keyword evidence="4" id="KW-0804">Transcription</keyword>
<dbReference type="KEGG" id="sphc:CVN68_16095"/>
<keyword evidence="2" id="KW-0805">Transcription regulation</keyword>
<evidence type="ECO:0000313" key="6">
    <source>
        <dbReference type="EMBL" id="ATY33296.1"/>
    </source>
</evidence>
<dbReference type="PANTHER" id="PTHR30537:SF26">
    <property type="entry name" value="GLYCINE CLEAVAGE SYSTEM TRANSCRIPTIONAL ACTIVATOR"/>
    <property type="match status" value="1"/>
</dbReference>
<accession>A0A2K8ML51</accession>
<dbReference type="Pfam" id="PF03466">
    <property type="entry name" value="LysR_substrate"/>
    <property type="match status" value="1"/>
</dbReference>
<dbReference type="InterPro" id="IPR005119">
    <property type="entry name" value="LysR_subst-bd"/>
</dbReference>
<dbReference type="GO" id="GO:0003700">
    <property type="term" value="F:DNA-binding transcription factor activity"/>
    <property type="evidence" value="ECO:0007669"/>
    <property type="project" value="InterPro"/>
</dbReference>
<dbReference type="AlphaFoldDB" id="A0A2K8ML51"/>
<dbReference type="Gene3D" id="3.40.190.10">
    <property type="entry name" value="Periplasmic binding protein-like II"/>
    <property type="match status" value="2"/>
</dbReference>
<comment type="similarity">
    <text evidence="1">Belongs to the LysR transcriptional regulatory family.</text>
</comment>
<dbReference type="InterPro" id="IPR000847">
    <property type="entry name" value="LysR_HTH_N"/>
</dbReference>
<protein>
    <submittedName>
        <fullName evidence="6">LysR family transcriptional regulator</fullName>
    </submittedName>
</protein>
<dbReference type="Gene3D" id="1.10.10.10">
    <property type="entry name" value="Winged helix-like DNA-binding domain superfamily/Winged helix DNA-binding domain"/>
    <property type="match status" value="1"/>
</dbReference>
<dbReference type="PANTHER" id="PTHR30537">
    <property type="entry name" value="HTH-TYPE TRANSCRIPTIONAL REGULATOR"/>
    <property type="match status" value="1"/>
</dbReference>
<dbReference type="SUPFAM" id="SSF46785">
    <property type="entry name" value="Winged helix' DNA-binding domain"/>
    <property type="match status" value="1"/>
</dbReference>
<evidence type="ECO:0000259" key="5">
    <source>
        <dbReference type="PROSITE" id="PS50931"/>
    </source>
</evidence>
<dbReference type="Pfam" id="PF00126">
    <property type="entry name" value="HTH_1"/>
    <property type="match status" value="1"/>
</dbReference>
<dbReference type="OrthoDB" id="9813056at2"/>
<proteinExistence type="inferred from homology"/>
<name>A0A2K8ML51_9SPHN</name>
<evidence type="ECO:0000256" key="1">
    <source>
        <dbReference type="ARBA" id="ARBA00009437"/>
    </source>
</evidence>
<keyword evidence="7" id="KW-1185">Reference proteome</keyword>
<dbReference type="SUPFAM" id="SSF53850">
    <property type="entry name" value="Periplasmic binding protein-like II"/>
    <property type="match status" value="1"/>
</dbReference>
<dbReference type="PROSITE" id="PS50931">
    <property type="entry name" value="HTH_LYSR"/>
    <property type="match status" value="1"/>
</dbReference>
<dbReference type="RefSeq" id="WP_100283100.1">
    <property type="nucleotide sequence ID" value="NZ_CP024923.1"/>
</dbReference>
<keyword evidence="3" id="KW-0238">DNA-binding</keyword>
<dbReference type="CDD" id="cd08432">
    <property type="entry name" value="PBP2_GcdR_TrpI_HvrB_AmpR_like"/>
    <property type="match status" value="1"/>
</dbReference>
<sequence>MLDRPLPSLAAIRAFEAAARHGSFTRAGTELGTSSASVSYHVRQLEAQLGVTLFCRHPHRVELSEAGALIAAEAEKAFAGLRASFARAAEIDGNRLSLTALPTFGTSWLTPRLGRFRALHPDIQVQLDVSDIAEDLAAGRFDLAIRNGDGGWPGLRTIELFPSVFMPLCAPELKPATAGIEDPRTPLAVPLLGRPDWWGQWYRALGWEQGPPPSRFGTSLATEYLDVAAALAGHGVVIASPILFRAEIDAGRLVPAHDRVVSAGRSFWLAYPIARRHSRKIGLFREWLCAEAAAARAAAAHFIGDA</sequence>
<dbReference type="InterPro" id="IPR036388">
    <property type="entry name" value="WH-like_DNA-bd_sf"/>
</dbReference>
<organism evidence="6 7">
    <name type="scientific">Sphingomonas psychrotolerans</name>
    <dbReference type="NCBI Taxonomy" id="1327635"/>
    <lineage>
        <taxon>Bacteria</taxon>
        <taxon>Pseudomonadati</taxon>
        <taxon>Pseudomonadota</taxon>
        <taxon>Alphaproteobacteria</taxon>
        <taxon>Sphingomonadales</taxon>
        <taxon>Sphingomonadaceae</taxon>
        <taxon>Sphingomonas</taxon>
    </lineage>
</organism>
<dbReference type="GO" id="GO:0043565">
    <property type="term" value="F:sequence-specific DNA binding"/>
    <property type="evidence" value="ECO:0007669"/>
    <property type="project" value="TreeGrafter"/>
</dbReference>
<evidence type="ECO:0000256" key="3">
    <source>
        <dbReference type="ARBA" id="ARBA00023125"/>
    </source>
</evidence>